<accession>A0ABW3TKI4</accession>
<evidence type="ECO:0000259" key="4">
    <source>
        <dbReference type="PROSITE" id="PS50949"/>
    </source>
</evidence>
<protein>
    <submittedName>
        <fullName evidence="5">GntR family transcriptional regulator</fullName>
    </submittedName>
</protein>
<dbReference type="Gene3D" id="1.10.10.10">
    <property type="entry name" value="Winged helix-like DNA-binding domain superfamily/Winged helix DNA-binding domain"/>
    <property type="match status" value="1"/>
</dbReference>
<evidence type="ECO:0000256" key="3">
    <source>
        <dbReference type="ARBA" id="ARBA00023163"/>
    </source>
</evidence>
<dbReference type="Pfam" id="PF00392">
    <property type="entry name" value="GntR"/>
    <property type="match status" value="1"/>
</dbReference>
<dbReference type="SMART" id="SM00345">
    <property type="entry name" value="HTH_GNTR"/>
    <property type="match status" value="1"/>
</dbReference>
<dbReference type="PANTHER" id="PTHR43537:SF5">
    <property type="entry name" value="UXU OPERON TRANSCRIPTIONAL REGULATOR"/>
    <property type="match status" value="1"/>
</dbReference>
<dbReference type="InterPro" id="IPR008920">
    <property type="entry name" value="TF_FadR/GntR_C"/>
</dbReference>
<dbReference type="SUPFAM" id="SSF46785">
    <property type="entry name" value="Winged helix' DNA-binding domain"/>
    <property type="match status" value="1"/>
</dbReference>
<keyword evidence="3" id="KW-0804">Transcription</keyword>
<name>A0ABW3TKI4_9MICO</name>
<proteinExistence type="predicted"/>
<dbReference type="PANTHER" id="PTHR43537">
    <property type="entry name" value="TRANSCRIPTIONAL REGULATOR, GNTR FAMILY"/>
    <property type="match status" value="1"/>
</dbReference>
<dbReference type="EMBL" id="JBHTLY010000002">
    <property type="protein sequence ID" value="MFD1201221.1"/>
    <property type="molecule type" value="Genomic_DNA"/>
</dbReference>
<organism evidence="5 6">
    <name type="scientific">Leucobacter albus</name>
    <dbReference type="NCBI Taxonomy" id="272210"/>
    <lineage>
        <taxon>Bacteria</taxon>
        <taxon>Bacillati</taxon>
        <taxon>Actinomycetota</taxon>
        <taxon>Actinomycetes</taxon>
        <taxon>Micrococcales</taxon>
        <taxon>Microbacteriaceae</taxon>
        <taxon>Leucobacter</taxon>
    </lineage>
</organism>
<keyword evidence="6" id="KW-1185">Reference proteome</keyword>
<reference evidence="6" key="1">
    <citation type="journal article" date="2019" name="Int. J. Syst. Evol. Microbiol.">
        <title>The Global Catalogue of Microorganisms (GCM) 10K type strain sequencing project: providing services to taxonomists for standard genome sequencing and annotation.</title>
        <authorList>
            <consortium name="The Broad Institute Genomics Platform"/>
            <consortium name="The Broad Institute Genome Sequencing Center for Infectious Disease"/>
            <person name="Wu L."/>
            <person name="Ma J."/>
        </authorList>
    </citation>
    <scope>NUCLEOTIDE SEQUENCE [LARGE SCALE GENOMIC DNA]</scope>
    <source>
        <strain evidence="6">CCUG 50213</strain>
    </source>
</reference>
<dbReference type="RefSeq" id="WP_343957226.1">
    <property type="nucleotide sequence ID" value="NZ_BAAAKZ010000001.1"/>
</dbReference>
<evidence type="ECO:0000313" key="5">
    <source>
        <dbReference type="EMBL" id="MFD1201221.1"/>
    </source>
</evidence>
<evidence type="ECO:0000256" key="1">
    <source>
        <dbReference type="ARBA" id="ARBA00023015"/>
    </source>
</evidence>
<dbReference type="InterPro" id="IPR011711">
    <property type="entry name" value="GntR_C"/>
</dbReference>
<gene>
    <name evidence="5" type="ORF">ACFQ3U_04870</name>
</gene>
<dbReference type="Pfam" id="PF07729">
    <property type="entry name" value="FCD"/>
    <property type="match status" value="1"/>
</dbReference>
<sequence length="231" mass="25237">MALNNLTSSSISDTVTMELREAILAGDFEPGARLIERHLAAQLGVSHIPVREALARLTEEGLVEREPRRGARVAELGSVELEEVSSLRSVLERFVVERVQARWQPGNEEQLRAIVGKMAEAAEARDVDELFMLDRRFHEALWGMAEHSVLADIASQLRGRINSFLKAANAALGQHELQRHVQAHEDLIVAIASGDLAAAQESMSQHIDDAVTRVSSTGREGGQGVEPVTSP</sequence>
<dbReference type="InterPro" id="IPR036390">
    <property type="entry name" value="WH_DNA-bd_sf"/>
</dbReference>
<keyword evidence="2" id="KW-0238">DNA-binding</keyword>
<comment type="caution">
    <text evidence="5">The sequence shown here is derived from an EMBL/GenBank/DDBJ whole genome shotgun (WGS) entry which is preliminary data.</text>
</comment>
<keyword evidence="1" id="KW-0805">Transcription regulation</keyword>
<dbReference type="InterPro" id="IPR036388">
    <property type="entry name" value="WH-like_DNA-bd_sf"/>
</dbReference>
<dbReference type="CDD" id="cd07377">
    <property type="entry name" value="WHTH_GntR"/>
    <property type="match status" value="1"/>
</dbReference>
<dbReference type="Gene3D" id="1.20.120.530">
    <property type="entry name" value="GntR ligand-binding domain-like"/>
    <property type="match status" value="1"/>
</dbReference>
<evidence type="ECO:0000256" key="2">
    <source>
        <dbReference type="ARBA" id="ARBA00023125"/>
    </source>
</evidence>
<dbReference type="PROSITE" id="PS50949">
    <property type="entry name" value="HTH_GNTR"/>
    <property type="match status" value="1"/>
</dbReference>
<dbReference type="Proteomes" id="UP001597181">
    <property type="component" value="Unassembled WGS sequence"/>
</dbReference>
<dbReference type="SMART" id="SM00895">
    <property type="entry name" value="FCD"/>
    <property type="match status" value="1"/>
</dbReference>
<dbReference type="InterPro" id="IPR000524">
    <property type="entry name" value="Tscrpt_reg_HTH_GntR"/>
</dbReference>
<evidence type="ECO:0000313" key="6">
    <source>
        <dbReference type="Proteomes" id="UP001597181"/>
    </source>
</evidence>
<dbReference type="SUPFAM" id="SSF48008">
    <property type="entry name" value="GntR ligand-binding domain-like"/>
    <property type="match status" value="1"/>
</dbReference>
<feature type="domain" description="HTH gntR-type" evidence="4">
    <location>
        <begin position="9"/>
        <end position="76"/>
    </location>
</feature>